<dbReference type="InterPro" id="IPR043740">
    <property type="entry name" value="DUF5685"/>
</dbReference>
<comment type="caution">
    <text evidence="1">The sequence shown here is derived from an EMBL/GenBank/DDBJ whole genome shotgun (WGS) entry which is preliminary data.</text>
</comment>
<organism evidence="1 2">
    <name type="scientific">Merdimmobilis hominis</name>
    <dbReference type="NCBI Taxonomy" id="2897707"/>
    <lineage>
        <taxon>Bacteria</taxon>
        <taxon>Bacillati</taxon>
        <taxon>Bacillota</taxon>
        <taxon>Clostridia</taxon>
        <taxon>Eubacteriales</taxon>
        <taxon>Oscillospiraceae</taxon>
        <taxon>Merdimmobilis</taxon>
    </lineage>
</organism>
<dbReference type="Proteomes" id="UP000774750">
    <property type="component" value="Unassembled WGS sequence"/>
</dbReference>
<accession>A0A939BF57</accession>
<evidence type="ECO:0000313" key="1">
    <source>
        <dbReference type="EMBL" id="MBM6921732.1"/>
    </source>
</evidence>
<dbReference type="RefSeq" id="WP_204447936.1">
    <property type="nucleotide sequence ID" value="NZ_JACJKY010000024.1"/>
</dbReference>
<name>A0A939BF57_9FIRM</name>
<sequence length="290" mass="33179">MFGYIKPHKPEMKVKEFDTFQSVYCGLCKQLRRSYGPFASLTLSYDFTFMAVVGLSMEENCTGFTKCFCPGNPLKRKACVQESETMRYCASAAMLMLYYKVKDNLHDAPFFKKAAPLFLLPFAALARNKAKKAYPEADRILSDTMREQAKLERANTKSIDRAADPTATALAKLCESFSADERQKVILNRFGYLVGRYVYFMDALDDLEEDEKRGGYNPFLASADGNLTKDAQYLRAQQIINLTIGEIARAYELLDRKRYIPILDNIIYEGFKEQLQVILLKKEKLNEKPV</sequence>
<dbReference type="EMBL" id="JACJKY010000024">
    <property type="protein sequence ID" value="MBM6921732.1"/>
    <property type="molecule type" value="Genomic_DNA"/>
</dbReference>
<proteinExistence type="predicted"/>
<evidence type="ECO:0000313" key="2">
    <source>
        <dbReference type="Proteomes" id="UP000774750"/>
    </source>
</evidence>
<keyword evidence="2" id="KW-1185">Reference proteome</keyword>
<dbReference type="Pfam" id="PF18937">
    <property type="entry name" value="DUF5685"/>
    <property type="match status" value="1"/>
</dbReference>
<reference evidence="1" key="2">
    <citation type="journal article" date="2021" name="Sci. Rep.">
        <title>The distribution of antibiotic resistance genes in chicken gut microbiota commensals.</title>
        <authorList>
            <person name="Juricova H."/>
            <person name="Matiasovicova J."/>
            <person name="Kubasova T."/>
            <person name="Cejkova D."/>
            <person name="Rychlik I."/>
        </authorList>
    </citation>
    <scope>NUCLEOTIDE SEQUENCE</scope>
    <source>
        <strain evidence="1">An559</strain>
    </source>
</reference>
<dbReference type="AlphaFoldDB" id="A0A939BF57"/>
<gene>
    <name evidence="1" type="ORF">H6A12_11285</name>
</gene>
<protein>
    <submittedName>
        <fullName evidence="1">Uncharacterized protein</fullName>
    </submittedName>
</protein>
<reference evidence="1" key="1">
    <citation type="submission" date="2020-08" db="EMBL/GenBank/DDBJ databases">
        <authorList>
            <person name="Cejkova D."/>
            <person name="Kubasova T."/>
            <person name="Jahodarova E."/>
            <person name="Rychlik I."/>
        </authorList>
    </citation>
    <scope>NUCLEOTIDE SEQUENCE</scope>
    <source>
        <strain evidence="1">An559</strain>
    </source>
</reference>